<comment type="caution">
    <text evidence="2">The sequence shown here is derived from an EMBL/GenBank/DDBJ whole genome shotgun (WGS) entry which is preliminary data.</text>
</comment>
<reference evidence="2 3" key="1">
    <citation type="submission" date="2022-03" db="EMBL/GenBank/DDBJ databases">
        <title>Novel taxa within the pig intestine.</title>
        <authorList>
            <person name="Wylensek D."/>
            <person name="Bishof K."/>
            <person name="Afrizal A."/>
            <person name="Clavel T."/>
        </authorList>
    </citation>
    <scope>NUCLEOTIDE SEQUENCE [LARGE SCALE GENOMIC DNA]</scope>
    <source>
        <strain evidence="2 3">CLA-KB-P66</strain>
    </source>
</reference>
<keyword evidence="3" id="KW-1185">Reference proteome</keyword>
<evidence type="ECO:0008006" key="4">
    <source>
        <dbReference type="Google" id="ProtNLM"/>
    </source>
</evidence>
<dbReference type="EMBL" id="JALBUT010000003">
    <property type="protein sequence ID" value="MDX8415257.1"/>
    <property type="molecule type" value="Genomic_DNA"/>
</dbReference>
<evidence type="ECO:0000313" key="3">
    <source>
        <dbReference type="Proteomes" id="UP001275932"/>
    </source>
</evidence>
<evidence type="ECO:0000313" key="2">
    <source>
        <dbReference type="EMBL" id="MDX8415257.1"/>
    </source>
</evidence>
<dbReference type="Proteomes" id="UP001275932">
    <property type="component" value="Unassembled WGS sequence"/>
</dbReference>
<accession>A0ABU4WID3</accession>
<organism evidence="2 3">
    <name type="scientific">Intestinicryptomonas porci</name>
    <dbReference type="NCBI Taxonomy" id="2926320"/>
    <lineage>
        <taxon>Bacteria</taxon>
        <taxon>Pseudomonadati</taxon>
        <taxon>Verrucomicrobiota</taxon>
        <taxon>Opitutia</taxon>
        <taxon>Opitutales</taxon>
        <taxon>Intestinicryptomonaceae</taxon>
        <taxon>Intestinicryptomonas</taxon>
    </lineage>
</organism>
<protein>
    <recommendedName>
        <fullName evidence="4">Verru_Chthon cassette protein A</fullName>
    </recommendedName>
</protein>
<gene>
    <name evidence="2" type="ORF">MOX91_03570</name>
</gene>
<name>A0ABU4WID3_9BACT</name>
<feature type="region of interest" description="Disordered" evidence="1">
    <location>
        <begin position="1155"/>
        <end position="1177"/>
    </location>
</feature>
<proteinExistence type="predicted"/>
<dbReference type="RefSeq" id="WP_370396705.1">
    <property type="nucleotide sequence ID" value="NZ_JALBUT010000003.1"/>
</dbReference>
<evidence type="ECO:0000256" key="1">
    <source>
        <dbReference type="SAM" id="MobiDB-lite"/>
    </source>
</evidence>
<sequence length="1451" mass="163387">MKRLRKSRNAAKRKAFALVLAIGAMAFMVLLTLTLSAIISSKLRILNAQKQAREARSHAVLGMSIAISNLQRTVGKDNAITVQSSIFDQDPETVRIDNVKTPYVVGTFNVKKDASNLTAKELQDEQRDLVDVIKNGGNSPEVSWLVSGQKRLKNPISESPEDLSDETITLAEYSLLTEYPAEYGGKISASDKTEKVEVKAGKVRFDANQGQSGEGAYAWWVSDESQKAKINLTRPEMYLDKEMPNVSSLTNQAPVDPRVPQVINTSFISELSELGLSPFARNYNEENSKNIAKISTLDELPIVDASLTEWAKNNKGDYTAVSVGLPVDVTQGRLKEDLTVYLYTGKGLKDNDPIIRGGNTSSDKEYTGVDFGLRSYTKHLPTFGILRSFATYALDKTTFQAGVNPQAQVINTQKSENTHGVYPIVESAEWMLFPAYDINISNRNAAFTLNPSALSSFRLNINYIMYLRVVLRNPFNVTINQSNYILRIGMPIAAYLSVDKARPEMRTRWIRIYYDAETGEKREQYINVVFKASRTNTNRAPHFADFLEDYMDNNMPTMNFNLRSIKLLPGESVELCQPRIAADQNEFSPAKVQNLSASKNLLEPGKIQVSDGYSSQWAALPQKCFKISTDLNLTFDASKSNIPDNIAEYTFDEASKCYKKTVEVNGEQKEEIICPFLYGKFKDKNPNIEISGVGDAFDGWPLFEFTWNDSDLCPYQFKLEELNSSSAKGRSYTRNALELLSSNKKRLWKHDLTEWDLATGVNPSNYNRKNGRYDSHNFYRQNNNQMYSWEGDGTGNSYLNNLKNYVAIIQNTSKFFDVNLFFGVDGGNDIPLFYDKNTYEVHKNNKLDNAKIMFTIRLPNWDTIFNGILSSYNYRATQLIDSDYLNDQHVIRRSCTNATVGMMDCGSASRFASSFFGEKSIVDHRTCSGYHTWSNTRYPIDGMKASISSQRENFSNNYPNHYGFLSPISGIGRHDYDGLIFAPFDLPRKETDLMSLAHFRHANLSPMPWQPSYAFAESYASPFLRRQNVVEFNKGNENMLGGNSSNGDYIYDNETIDISYLLNASMWDRFFLSTIPQNSEAFTPMAGMRMPNTRLFLTSLPEDTKDLKASETAFEEVASHIGIDGAFNVNSTSYEAWRSVLGGLLGVKRKTLTNGTINSDGDRSEDSDEFKMPNPGDLNPLTVPEEGKYFSYIDLSVGRRISESEIDMLAREIVAEVKRRAPFFSLADFVNRRLEEFTSENDKDANYLSMMGTLATAIRRSEHISDRPNTFFNDNSMDENYTKVTPKITNTSTDLDKEHSLVVPAAYVTCYDNRSGTPNQLGPGDRSNWRDIGEQLREPKREFLDAALQVPHNETKAQAWRTRGARGLLNQADLLSAIGPVITVRGDTFVVRAYGESKNALMGNTSKAYCEAVVQRTAEPVRSGDDKVAPESEFGRKFKIVSFKWLTNAEL</sequence>